<accession>A0AA40CQN6</accession>
<sequence length="438" mass="49776">METFFANLSIVGAAGSGGKIVTRDLPENSELIRTLLSAALNGNFGLRLHKHRAIYVVRAILPEPSHAQQGQRLFYRIARMSPLLYAAASFTVVEAKLDTSTNTILIRDMDNWVEVAVWAMSTFPRPKDDVFGLGSPLWCTAYLWNNNGKHFKFTKLPAEMRNKIYDACADFAYPYYWMRDGARLHSSTRSMKRELQGQAPIMGLLLSNKQVSGEFKHQMFKNLEVRFMDADLFKEFADPQLRMTTTRVWPPLLSRLSLEFSVPQWAKRLDIGFPTTAVTGVCNLFCKLLDQLEISHLSLDIPHIEHVDYSSMFEPTDKGCHRVFLGMLLLHLQQHHIKRIPHVKVTGCVPEDMKATFQKLHDEELVEGGVSAVTEWDLIGNSTKLKSQNLSWIQYLSSFFRTRRSVCSILDGGEAHGCEKLSCTDHFCLSKTGFRNPN</sequence>
<proteinExistence type="predicted"/>
<comment type="caution">
    <text evidence="1">The sequence shown here is derived from an EMBL/GenBank/DDBJ whole genome shotgun (WGS) entry which is preliminary data.</text>
</comment>
<gene>
    <name evidence="1" type="ORF">DIS24_g7595</name>
</gene>
<dbReference type="EMBL" id="JAUJDW010000047">
    <property type="protein sequence ID" value="KAK0647570.1"/>
    <property type="molecule type" value="Genomic_DNA"/>
</dbReference>
<keyword evidence="2" id="KW-1185">Reference proteome</keyword>
<protein>
    <submittedName>
        <fullName evidence="1">Uncharacterized protein</fullName>
    </submittedName>
</protein>
<reference evidence="1" key="1">
    <citation type="submission" date="2023-06" db="EMBL/GenBank/DDBJ databases">
        <title>Multi-omics analyses reveal the molecular pathogenesis toolkit of Lasiodiplodia hormozganensis, a cross-kingdom pathogen.</title>
        <authorList>
            <person name="Felix C."/>
            <person name="Meneses R."/>
            <person name="Goncalves M.F.M."/>
            <person name="Tilleman L."/>
            <person name="Duarte A.S."/>
            <person name="Jorrin-Novo J.V."/>
            <person name="Van De Peer Y."/>
            <person name="Deforce D."/>
            <person name="Van Nieuwerburgh F."/>
            <person name="Esteves A.C."/>
            <person name="Alves A."/>
        </authorList>
    </citation>
    <scope>NUCLEOTIDE SEQUENCE</scope>
    <source>
        <strain evidence="1">CBS 339.90</strain>
    </source>
</reference>
<evidence type="ECO:0000313" key="1">
    <source>
        <dbReference type="EMBL" id="KAK0647570.1"/>
    </source>
</evidence>
<evidence type="ECO:0000313" key="2">
    <source>
        <dbReference type="Proteomes" id="UP001175001"/>
    </source>
</evidence>
<dbReference type="AlphaFoldDB" id="A0AA40CQN6"/>
<name>A0AA40CQN6_9PEZI</name>
<organism evidence="1 2">
    <name type="scientific">Lasiodiplodia hormozganensis</name>
    <dbReference type="NCBI Taxonomy" id="869390"/>
    <lineage>
        <taxon>Eukaryota</taxon>
        <taxon>Fungi</taxon>
        <taxon>Dikarya</taxon>
        <taxon>Ascomycota</taxon>
        <taxon>Pezizomycotina</taxon>
        <taxon>Dothideomycetes</taxon>
        <taxon>Dothideomycetes incertae sedis</taxon>
        <taxon>Botryosphaeriales</taxon>
        <taxon>Botryosphaeriaceae</taxon>
        <taxon>Lasiodiplodia</taxon>
    </lineage>
</organism>
<dbReference type="Proteomes" id="UP001175001">
    <property type="component" value="Unassembled WGS sequence"/>
</dbReference>